<gene>
    <name evidence="13" type="primary">mcpB_2</name>
    <name evidence="13" type="ORF">CLOACE_21360</name>
</gene>
<evidence type="ECO:0000256" key="2">
    <source>
        <dbReference type="ARBA" id="ARBA00022475"/>
    </source>
</evidence>
<evidence type="ECO:0000256" key="7">
    <source>
        <dbReference type="ARBA" id="ARBA00029447"/>
    </source>
</evidence>
<dbReference type="InterPro" id="IPR033463">
    <property type="entry name" value="sCache_3"/>
</dbReference>
<accession>A0A1E8EVX2</accession>
<comment type="subcellular location">
    <subcellularLocation>
        <location evidence="1">Cell membrane</location>
        <topology evidence="1">Multi-pass membrane protein</topology>
    </subcellularLocation>
</comment>
<protein>
    <submittedName>
        <fullName evidence="13">Methyl-accepting chemotaxis protein McpB</fullName>
    </submittedName>
</protein>
<evidence type="ECO:0000256" key="6">
    <source>
        <dbReference type="ARBA" id="ARBA00023224"/>
    </source>
</evidence>
<dbReference type="RefSeq" id="WP_070111214.1">
    <property type="nucleotide sequence ID" value="NZ_LZFO01000045.1"/>
</dbReference>
<dbReference type="SMART" id="SM00283">
    <property type="entry name" value="MA"/>
    <property type="match status" value="1"/>
</dbReference>
<keyword evidence="9" id="KW-0175">Coiled coil</keyword>
<comment type="similarity">
    <text evidence="7">Belongs to the methyl-accepting chemotaxis (MCP) protein family.</text>
</comment>
<dbReference type="GO" id="GO:0005886">
    <property type="term" value="C:plasma membrane"/>
    <property type="evidence" value="ECO:0007669"/>
    <property type="project" value="UniProtKB-SubCell"/>
</dbReference>
<comment type="caution">
    <text evidence="13">The sequence shown here is derived from an EMBL/GenBank/DDBJ whole genome shotgun (WGS) entry which is preliminary data.</text>
</comment>
<dbReference type="AlphaFoldDB" id="A0A1E8EVX2"/>
<dbReference type="SUPFAM" id="SSF58104">
    <property type="entry name" value="Methyl-accepting chemotaxis protein (MCP) signaling domain"/>
    <property type="match status" value="1"/>
</dbReference>
<evidence type="ECO:0000313" key="14">
    <source>
        <dbReference type="Proteomes" id="UP000175744"/>
    </source>
</evidence>
<feature type="domain" description="HAMP" evidence="12">
    <location>
        <begin position="321"/>
        <end position="373"/>
    </location>
</feature>
<dbReference type="Gene3D" id="6.10.340.10">
    <property type="match status" value="1"/>
</dbReference>
<keyword evidence="6 8" id="KW-0807">Transducer</keyword>
<dbReference type="InterPro" id="IPR029151">
    <property type="entry name" value="Sensor-like_sf"/>
</dbReference>
<dbReference type="Pfam" id="PF00015">
    <property type="entry name" value="MCPsignal"/>
    <property type="match status" value="1"/>
</dbReference>
<dbReference type="PATRIC" id="fig|1121290.3.peg.2149"/>
<evidence type="ECO:0000256" key="8">
    <source>
        <dbReference type="PROSITE-ProRule" id="PRU00284"/>
    </source>
</evidence>
<dbReference type="Proteomes" id="UP000175744">
    <property type="component" value="Unassembled WGS sequence"/>
</dbReference>
<dbReference type="PROSITE" id="PS50885">
    <property type="entry name" value="HAMP"/>
    <property type="match status" value="1"/>
</dbReference>
<dbReference type="InterPro" id="IPR004089">
    <property type="entry name" value="MCPsignal_dom"/>
</dbReference>
<keyword evidence="2" id="KW-1003">Cell membrane</keyword>
<keyword evidence="3 10" id="KW-0812">Transmembrane</keyword>
<keyword evidence="5 10" id="KW-0472">Membrane</keyword>
<feature type="transmembrane region" description="Helical" evidence="10">
    <location>
        <begin position="20"/>
        <end position="38"/>
    </location>
</feature>
<dbReference type="PANTHER" id="PTHR32089">
    <property type="entry name" value="METHYL-ACCEPTING CHEMOTAXIS PROTEIN MCPB"/>
    <property type="match status" value="1"/>
</dbReference>
<keyword evidence="14" id="KW-1185">Reference proteome</keyword>
<dbReference type="Gene3D" id="1.10.287.950">
    <property type="entry name" value="Methyl-accepting chemotaxis protein"/>
    <property type="match status" value="1"/>
</dbReference>
<evidence type="ECO:0000259" key="11">
    <source>
        <dbReference type="PROSITE" id="PS50111"/>
    </source>
</evidence>
<dbReference type="OrthoDB" id="369336at2"/>
<dbReference type="CDD" id="cd06225">
    <property type="entry name" value="HAMP"/>
    <property type="match status" value="1"/>
</dbReference>
<dbReference type="GO" id="GO:0007165">
    <property type="term" value="P:signal transduction"/>
    <property type="evidence" value="ECO:0007669"/>
    <property type="project" value="UniProtKB-KW"/>
</dbReference>
<dbReference type="Gene3D" id="3.30.450.20">
    <property type="entry name" value="PAS domain"/>
    <property type="match status" value="1"/>
</dbReference>
<dbReference type="EMBL" id="LZFO01000045">
    <property type="protein sequence ID" value="OFI01411.1"/>
    <property type="molecule type" value="Genomic_DNA"/>
</dbReference>
<evidence type="ECO:0000259" key="12">
    <source>
        <dbReference type="PROSITE" id="PS50885"/>
    </source>
</evidence>
<proteinExistence type="inferred from homology"/>
<evidence type="ECO:0000256" key="9">
    <source>
        <dbReference type="SAM" id="Coils"/>
    </source>
</evidence>
<organism evidence="13 14">
    <name type="scientific">Clostridium acetireducens DSM 10703</name>
    <dbReference type="NCBI Taxonomy" id="1121290"/>
    <lineage>
        <taxon>Bacteria</taxon>
        <taxon>Bacillati</taxon>
        <taxon>Bacillota</taxon>
        <taxon>Clostridia</taxon>
        <taxon>Eubacteriales</taxon>
        <taxon>Clostridiaceae</taxon>
        <taxon>Clostridium</taxon>
    </lineage>
</organism>
<sequence>MKKNFFNNRSLKFKVLNTPLIILFVVIALISSISIYITQDRLINQMKSDGINLSRQISNQINNNTVAMNIIDDSIATRIRTIANFMNGEGDKINDNNYLSKLVKCFEVDELNIVDSSCKVVYSNVPSSLGVDFSKVGNAEVFNLICTGKKDEYMESIRKSRNSDYYYKYGYIKKPGGGMIQVGILANKIEKLNKELSYQTLVENLTKDKNIVYAAYINKELKIQAHSDKEKVGQTINSKEVKESINTGKYYSSIDKYKKNNTKVYNILAPVYKDNKYIGEINIGLSMKNVNEAIRKIIVLILILAIVSFLVASKIFYSISKNIVDPVGNIVVFSKKIAEGEFDYNIEYSGKDEIGELALNFRKMCESLKQTIQNIKDQAYKTEDMSNNLSNNAKQMTLVTNEVANAIQEVTKGATEQASDLSEVTNNIINLDKEINNMKSKLELAKHSSNETEEKANIGKEKIDILLKSIEDIKESFEIVSNKVNVLNDSVSQVGNITEVINGISEQTNLLALNAAIEAARAGEAGKGFAVVAEEVRMLAERSKESTEKIQSLVSSISHETINVANTSNKVGNLVESQVNTVKESIESFNDVLNAISNVIPLIDDTYVSLDNTIKSKDVVSDKVSEVSSVSEETSASSEEISASSEEMLANSEEVSRYALELNKVAVKLNDEVNKFKL</sequence>
<dbReference type="STRING" id="1121290.CLAOCE_21360"/>
<dbReference type="SMART" id="SM00304">
    <property type="entry name" value="HAMP"/>
    <property type="match status" value="1"/>
</dbReference>
<evidence type="ECO:0000256" key="5">
    <source>
        <dbReference type="ARBA" id="ARBA00023136"/>
    </source>
</evidence>
<dbReference type="InterPro" id="IPR003660">
    <property type="entry name" value="HAMP_dom"/>
</dbReference>
<evidence type="ECO:0000313" key="13">
    <source>
        <dbReference type="EMBL" id="OFI01411.1"/>
    </source>
</evidence>
<dbReference type="SUPFAM" id="SSF103190">
    <property type="entry name" value="Sensory domain-like"/>
    <property type="match status" value="1"/>
</dbReference>
<feature type="coiled-coil region" evidence="9">
    <location>
        <begin position="421"/>
        <end position="455"/>
    </location>
</feature>
<evidence type="ECO:0000256" key="10">
    <source>
        <dbReference type="SAM" id="Phobius"/>
    </source>
</evidence>
<dbReference type="Pfam" id="PF00672">
    <property type="entry name" value="HAMP"/>
    <property type="match status" value="1"/>
</dbReference>
<evidence type="ECO:0000256" key="3">
    <source>
        <dbReference type="ARBA" id="ARBA00022692"/>
    </source>
</evidence>
<evidence type="ECO:0000256" key="4">
    <source>
        <dbReference type="ARBA" id="ARBA00022989"/>
    </source>
</evidence>
<dbReference type="PROSITE" id="PS50111">
    <property type="entry name" value="CHEMOTAXIS_TRANSDUC_2"/>
    <property type="match status" value="1"/>
</dbReference>
<feature type="domain" description="Methyl-accepting transducer" evidence="11">
    <location>
        <begin position="392"/>
        <end position="649"/>
    </location>
</feature>
<dbReference type="Pfam" id="PF17203">
    <property type="entry name" value="sCache_3_2"/>
    <property type="match status" value="1"/>
</dbReference>
<keyword evidence="4 10" id="KW-1133">Transmembrane helix</keyword>
<evidence type="ECO:0000256" key="1">
    <source>
        <dbReference type="ARBA" id="ARBA00004651"/>
    </source>
</evidence>
<name>A0A1E8EVX2_9CLOT</name>
<reference evidence="13 14" key="1">
    <citation type="submission" date="2016-06" db="EMBL/GenBank/DDBJ databases">
        <title>Genome sequence of Clostridium acetireducens DSM 10703.</title>
        <authorList>
            <person name="Poehlein A."/>
            <person name="Fluechter S."/>
            <person name="Duerre P."/>
            <person name="Daniel R."/>
        </authorList>
    </citation>
    <scope>NUCLEOTIDE SEQUENCE [LARGE SCALE GENOMIC DNA]</scope>
    <source>
        <strain evidence="13 14">DSM 10703</strain>
    </source>
</reference>
<dbReference type="PANTHER" id="PTHR32089:SF112">
    <property type="entry name" value="LYSOZYME-LIKE PROTEIN-RELATED"/>
    <property type="match status" value="1"/>
</dbReference>
<feature type="transmembrane region" description="Helical" evidence="10">
    <location>
        <begin position="297"/>
        <end position="317"/>
    </location>
</feature>